<accession>S4W455</accession>
<comment type="subcellular location">
    <subcellularLocation>
        <location evidence="3">Cytoplasm</location>
    </subcellularLocation>
</comment>
<dbReference type="Pfam" id="PF00583">
    <property type="entry name" value="Acetyltransf_1"/>
    <property type="match status" value="1"/>
</dbReference>
<dbReference type="CDD" id="cd04301">
    <property type="entry name" value="NAT_SF"/>
    <property type="match status" value="1"/>
</dbReference>
<evidence type="ECO:0000256" key="1">
    <source>
        <dbReference type="ARBA" id="ARBA00022679"/>
    </source>
</evidence>
<dbReference type="GO" id="GO:0031415">
    <property type="term" value="C:NatA complex"/>
    <property type="evidence" value="ECO:0007669"/>
    <property type="project" value="InterPro"/>
</dbReference>
<comment type="catalytic activity">
    <reaction evidence="3">
        <text>N-terminal L-alanyl-[ribosomal protein bS18] + acetyl-CoA = N-terminal N(alpha)-acetyl-L-alanyl-[ribosomal protein bS18] + CoA + H(+)</text>
        <dbReference type="Rhea" id="RHEA:43756"/>
        <dbReference type="Rhea" id="RHEA-COMP:10676"/>
        <dbReference type="Rhea" id="RHEA-COMP:10677"/>
        <dbReference type="ChEBI" id="CHEBI:15378"/>
        <dbReference type="ChEBI" id="CHEBI:57287"/>
        <dbReference type="ChEBI" id="CHEBI:57288"/>
        <dbReference type="ChEBI" id="CHEBI:64718"/>
        <dbReference type="ChEBI" id="CHEBI:83683"/>
        <dbReference type="EC" id="2.3.1.266"/>
    </reaction>
</comment>
<name>S4W455_9BACT</name>
<dbReference type="InterPro" id="IPR016181">
    <property type="entry name" value="Acyl_CoA_acyltransferase"/>
</dbReference>
<protein>
    <recommendedName>
        <fullName evidence="3">[Ribosomal protein bS18]-alanine N-acetyltransferase</fullName>
        <ecNumber evidence="3">2.3.1.266</ecNumber>
    </recommendedName>
</protein>
<keyword evidence="2" id="KW-0012">Acyltransferase</keyword>
<dbReference type="GO" id="GO:0008999">
    <property type="term" value="F:protein-N-terminal-alanine acetyltransferase activity"/>
    <property type="evidence" value="ECO:0007669"/>
    <property type="project" value="UniProtKB-EC"/>
</dbReference>
<comment type="similarity">
    <text evidence="3">Belongs to the acetyltransferase family. RimI subfamily.</text>
</comment>
<evidence type="ECO:0000313" key="5">
    <source>
        <dbReference type="EMBL" id="AGO87872.1"/>
    </source>
</evidence>
<evidence type="ECO:0000259" key="4">
    <source>
        <dbReference type="PROSITE" id="PS51186"/>
    </source>
</evidence>
<reference evidence="5" key="1">
    <citation type="journal article" date="2014" name="ISME J.">
        <title>Genomic properties of Marine Group A bacteria indicate a role in the marine sulfur cycle.</title>
        <authorList>
            <person name="Wright J.J."/>
            <person name="Mewis K."/>
            <person name="Hanson N.W."/>
            <person name="Konwar K.M."/>
            <person name="Maas K.R."/>
            <person name="Hallam S.J."/>
        </authorList>
    </citation>
    <scope>NUCLEOTIDE SEQUENCE</scope>
</reference>
<organism evidence="5">
    <name type="scientific">uncultured bacterium FGYC_13M19</name>
    <dbReference type="NCBI Taxonomy" id="1343844"/>
    <lineage>
        <taxon>Bacteria</taxon>
        <taxon>environmental samples</taxon>
    </lineage>
</organism>
<keyword evidence="3" id="KW-0963">Cytoplasm</keyword>
<dbReference type="InterPro" id="IPR000182">
    <property type="entry name" value="GNAT_dom"/>
</dbReference>
<dbReference type="AlphaFoldDB" id="S4W455"/>
<dbReference type="SUPFAM" id="SSF55729">
    <property type="entry name" value="Acyl-CoA N-acyltransferases (Nat)"/>
    <property type="match status" value="1"/>
</dbReference>
<keyword evidence="1" id="KW-0808">Transferase</keyword>
<evidence type="ECO:0000256" key="2">
    <source>
        <dbReference type="ARBA" id="ARBA00023315"/>
    </source>
</evidence>
<dbReference type="Gene3D" id="3.40.630.30">
    <property type="match status" value="1"/>
</dbReference>
<dbReference type="InterPro" id="IPR006464">
    <property type="entry name" value="AcTrfase_RimI/Ard1"/>
</dbReference>
<dbReference type="NCBIfam" id="TIGR01575">
    <property type="entry name" value="rimI"/>
    <property type="match status" value="1"/>
</dbReference>
<evidence type="ECO:0000256" key="3">
    <source>
        <dbReference type="RuleBase" id="RU363094"/>
    </source>
</evidence>
<dbReference type="PANTHER" id="PTHR23091:SF4">
    <property type="entry name" value="N-TERMINAL AMINO-ACID N(ALPHA)-ACETYLTRANSFERASE NATA"/>
    <property type="match status" value="1"/>
</dbReference>
<dbReference type="EMBL" id="KF170416">
    <property type="protein sequence ID" value="AGO87872.1"/>
    <property type="molecule type" value="Genomic_DNA"/>
</dbReference>
<feature type="domain" description="N-acetyltransferase" evidence="4">
    <location>
        <begin position="2"/>
        <end position="143"/>
    </location>
</feature>
<comment type="function">
    <text evidence="3">Acetylates the N-terminal alanine of ribosomal protein bS18.</text>
</comment>
<proteinExistence type="inferred from homology"/>
<sequence length="143" mass="16198">MIEVRPANVADLDAMAGIEARVFQHPWTRNQISEFLFVQDISINLVVTCNKKIVGYVFAIDTEQEAQILNIAVDLPFQHRGFGQKLMTAFFNSINKNSHISLEVRKSNIPAIKLYSDFGFESVGKREQYYPDGEDALIMTKVA</sequence>
<dbReference type="PROSITE" id="PS51186">
    <property type="entry name" value="GNAT"/>
    <property type="match status" value="1"/>
</dbReference>
<dbReference type="EC" id="2.3.1.266" evidence="3"/>
<dbReference type="InterPro" id="IPR045047">
    <property type="entry name" value="Ard1-like"/>
</dbReference>
<dbReference type="PANTHER" id="PTHR23091">
    <property type="entry name" value="N-TERMINAL ACETYLTRANSFERASE"/>
    <property type="match status" value="1"/>
</dbReference>